<evidence type="ECO:0000256" key="2">
    <source>
        <dbReference type="ARBA" id="ARBA00022741"/>
    </source>
</evidence>
<protein>
    <submittedName>
        <fullName evidence="5">ABC transporter, ATP-binding protein</fullName>
    </submittedName>
</protein>
<keyword evidence="3 5" id="KW-0067">ATP-binding</keyword>
<evidence type="ECO:0000256" key="3">
    <source>
        <dbReference type="ARBA" id="ARBA00022840"/>
    </source>
</evidence>
<dbReference type="InterPro" id="IPR050763">
    <property type="entry name" value="ABC_transporter_ATP-binding"/>
</dbReference>
<name>A0A0R1KI26_9LACO</name>
<dbReference type="GO" id="GO:0016887">
    <property type="term" value="F:ATP hydrolysis activity"/>
    <property type="evidence" value="ECO:0007669"/>
    <property type="project" value="InterPro"/>
</dbReference>
<dbReference type="eggNOG" id="COG1131">
    <property type="taxonomic scope" value="Bacteria"/>
</dbReference>
<evidence type="ECO:0000313" key="5">
    <source>
        <dbReference type="EMBL" id="KRK80585.1"/>
    </source>
</evidence>
<dbReference type="SUPFAM" id="SSF52540">
    <property type="entry name" value="P-loop containing nucleoside triphosphate hydrolases"/>
    <property type="match status" value="1"/>
</dbReference>
<evidence type="ECO:0000256" key="1">
    <source>
        <dbReference type="ARBA" id="ARBA00022448"/>
    </source>
</evidence>
<evidence type="ECO:0000313" key="6">
    <source>
        <dbReference type="Proteomes" id="UP000051248"/>
    </source>
</evidence>
<keyword evidence="2" id="KW-0547">Nucleotide-binding</keyword>
<comment type="caution">
    <text evidence="5">The sequence shown here is derived from an EMBL/GenBank/DDBJ whole genome shotgun (WGS) entry which is preliminary data.</text>
</comment>
<evidence type="ECO:0000259" key="4">
    <source>
        <dbReference type="PROSITE" id="PS50893"/>
    </source>
</evidence>
<dbReference type="InterPro" id="IPR003439">
    <property type="entry name" value="ABC_transporter-like_ATP-bd"/>
</dbReference>
<dbReference type="Proteomes" id="UP000051248">
    <property type="component" value="Unassembled WGS sequence"/>
</dbReference>
<dbReference type="Gene3D" id="3.40.50.300">
    <property type="entry name" value="P-loop containing nucleotide triphosphate hydrolases"/>
    <property type="match status" value="1"/>
</dbReference>
<reference evidence="5 6" key="1">
    <citation type="journal article" date="2015" name="Genome Announc.">
        <title>Expanding the biotechnology potential of lactobacilli through comparative genomics of 213 strains and associated genera.</title>
        <authorList>
            <person name="Sun Z."/>
            <person name="Harris H.M."/>
            <person name="McCann A."/>
            <person name="Guo C."/>
            <person name="Argimon S."/>
            <person name="Zhang W."/>
            <person name="Yang X."/>
            <person name="Jeffery I.B."/>
            <person name="Cooney J.C."/>
            <person name="Kagawa T.F."/>
            <person name="Liu W."/>
            <person name="Song Y."/>
            <person name="Salvetti E."/>
            <person name="Wrobel A."/>
            <person name="Rasinkangas P."/>
            <person name="Parkhill J."/>
            <person name="Rea M.C."/>
            <person name="O'Sullivan O."/>
            <person name="Ritari J."/>
            <person name="Douillard F.P."/>
            <person name="Paul Ross R."/>
            <person name="Yang R."/>
            <person name="Briner A.E."/>
            <person name="Felis G.E."/>
            <person name="de Vos W.M."/>
            <person name="Barrangou R."/>
            <person name="Klaenhammer T.R."/>
            <person name="Caufield P.W."/>
            <person name="Cui Y."/>
            <person name="Zhang H."/>
            <person name="O'Toole P.W."/>
        </authorList>
    </citation>
    <scope>NUCLEOTIDE SEQUENCE [LARGE SCALE GENOMIC DNA]</scope>
    <source>
        <strain evidence="5 6">DSM 19682</strain>
    </source>
</reference>
<dbReference type="EMBL" id="AZDZ01000003">
    <property type="protein sequence ID" value="KRK80585.1"/>
    <property type="molecule type" value="Genomic_DNA"/>
</dbReference>
<dbReference type="Pfam" id="PF00005">
    <property type="entry name" value="ABC_tran"/>
    <property type="match status" value="1"/>
</dbReference>
<dbReference type="CDD" id="cd03230">
    <property type="entry name" value="ABC_DR_subfamily_A"/>
    <property type="match status" value="1"/>
</dbReference>
<dbReference type="RefSeq" id="WP_025024346.1">
    <property type="nucleotide sequence ID" value="NZ_AZDZ01000003.1"/>
</dbReference>
<organism evidence="5 6">
    <name type="scientific">Companilactobacillus nodensis DSM 19682 = JCM 14932 = NBRC 107160</name>
    <dbReference type="NCBI Taxonomy" id="1423775"/>
    <lineage>
        <taxon>Bacteria</taxon>
        <taxon>Bacillati</taxon>
        <taxon>Bacillota</taxon>
        <taxon>Bacilli</taxon>
        <taxon>Lactobacillales</taxon>
        <taxon>Lactobacillaceae</taxon>
        <taxon>Companilactobacillus</taxon>
    </lineage>
</organism>
<dbReference type="PATRIC" id="fig|1423775.4.peg.2047"/>
<accession>A0A0R1KI26</accession>
<sequence>MSTIINVEHLNKNYGQKEILHDLNFKVDHDQIIALIGENGAGKTTLINILLNLISTNSGTVSILDNAKDLKERIGVMMQSNISITRITVKEILKLTQSYYKNPLPYEKLIELANLKKLENSKMNELSGGQKRHLAFALAIAGNPDLLFLDEPTAGMDSQSRTKFWQTISTLKSQHKTIFVTSHYLEELETIADRIMILQNKSIDFDGSIAELRSLEGESMVEFDSELLPDLFKSIPDIIDFKNIGNHYRFTTKNAESLMEKITPYLNAISNLKVQQNSLDSLFVNFNKGDANHE</sequence>
<dbReference type="AlphaFoldDB" id="A0A0R1KI26"/>
<dbReference type="GO" id="GO:0005524">
    <property type="term" value="F:ATP binding"/>
    <property type="evidence" value="ECO:0007669"/>
    <property type="project" value="UniProtKB-KW"/>
</dbReference>
<dbReference type="STRING" id="1423775.FD03_GL002010"/>
<feature type="domain" description="ABC transporter" evidence="4">
    <location>
        <begin position="5"/>
        <end position="225"/>
    </location>
</feature>
<dbReference type="InterPro" id="IPR003593">
    <property type="entry name" value="AAA+_ATPase"/>
</dbReference>
<gene>
    <name evidence="5" type="ORF">FD03_GL002010</name>
</gene>
<dbReference type="PANTHER" id="PTHR42711:SF17">
    <property type="entry name" value="ABC TRANSPORTER ATP-BINDING PROTEIN"/>
    <property type="match status" value="1"/>
</dbReference>
<keyword evidence="1" id="KW-0813">Transport</keyword>
<dbReference type="OrthoDB" id="9804819at2"/>
<proteinExistence type="predicted"/>
<keyword evidence="6" id="KW-1185">Reference proteome</keyword>
<dbReference type="PANTHER" id="PTHR42711">
    <property type="entry name" value="ABC TRANSPORTER ATP-BINDING PROTEIN"/>
    <property type="match status" value="1"/>
</dbReference>
<dbReference type="InterPro" id="IPR027417">
    <property type="entry name" value="P-loop_NTPase"/>
</dbReference>
<dbReference type="SMART" id="SM00382">
    <property type="entry name" value="AAA"/>
    <property type="match status" value="1"/>
</dbReference>
<dbReference type="PROSITE" id="PS50893">
    <property type="entry name" value="ABC_TRANSPORTER_2"/>
    <property type="match status" value="1"/>
</dbReference>